<dbReference type="OrthoDB" id="4272602at2"/>
<dbReference type="RefSeq" id="WP_109057111.1">
    <property type="nucleotide sequence ID" value="NZ_QFFM01000012.1"/>
</dbReference>
<protein>
    <submittedName>
        <fullName evidence="1">Uncharacterized protein</fullName>
    </submittedName>
</protein>
<gene>
    <name evidence="1" type="ORF">DF196_06835</name>
</gene>
<evidence type="ECO:0000313" key="2">
    <source>
        <dbReference type="Proteomes" id="UP000245876"/>
    </source>
</evidence>
<comment type="caution">
    <text evidence="1">The sequence shown here is derived from an EMBL/GenBank/DDBJ whole genome shotgun (WGS) entry which is preliminary data.</text>
</comment>
<dbReference type="Proteomes" id="UP000245876">
    <property type="component" value="Unassembled WGS sequence"/>
</dbReference>
<dbReference type="EMBL" id="QFFM01000012">
    <property type="protein sequence ID" value="PWG65642.1"/>
    <property type="molecule type" value="Genomic_DNA"/>
</dbReference>
<dbReference type="AlphaFoldDB" id="A0A2U2N974"/>
<accession>A0A2U2N974</accession>
<sequence length="132" mass="15622">MTDNARHFTDEELESAVYEDTGKIVRSKPVGESRWQTRMEGVVKMDDDGKYYRITWYRGNTEMQENEYYSGDFPEVHPVEKINATVETEFMTADEAESYSEEESLKEFLRLLADRQLDLLRKLEDERTSKDM</sequence>
<proteinExistence type="predicted"/>
<name>A0A2U2N974_9BIFI</name>
<keyword evidence="2" id="KW-1185">Reference proteome</keyword>
<organism evidence="1 2">
    <name type="scientific">Bifidobacterium callitrichidarum</name>
    <dbReference type="NCBI Taxonomy" id="2052941"/>
    <lineage>
        <taxon>Bacteria</taxon>
        <taxon>Bacillati</taxon>
        <taxon>Actinomycetota</taxon>
        <taxon>Actinomycetes</taxon>
        <taxon>Bifidobacteriales</taxon>
        <taxon>Bifidobacteriaceae</taxon>
        <taxon>Bifidobacterium</taxon>
    </lineage>
</organism>
<reference evidence="1 2" key="1">
    <citation type="journal article" date="2018" name="Int. J. Syst. Evol. Microbiol.">
        <title>Bifidobacterium callitrichidarum sp. nov. from the faeces of the emperor tamarin (Saguinus imperator).</title>
        <authorList>
            <person name="Modesto M."/>
            <person name="Michelini S."/>
            <person name="Sansosti M.C."/>
            <person name="De Filippo C."/>
            <person name="Cavalieri D."/>
            <person name="Qvirist L."/>
            <person name="Andlid T."/>
            <person name="Spiezio C."/>
            <person name="Sandri C."/>
            <person name="Pascarelli S."/>
            <person name="Sgorbati B."/>
            <person name="Mattarelli P."/>
        </authorList>
    </citation>
    <scope>NUCLEOTIDE SEQUENCE [LARGE SCALE GENOMIC DNA]</scope>
    <source>
        <strain evidence="1 2">TRI 5</strain>
    </source>
</reference>
<evidence type="ECO:0000313" key="1">
    <source>
        <dbReference type="EMBL" id="PWG65642.1"/>
    </source>
</evidence>